<keyword evidence="2" id="KW-1185">Reference proteome</keyword>
<proteinExistence type="predicted"/>
<dbReference type="OrthoDB" id="1910631at2"/>
<dbReference type="AlphaFoldDB" id="A0A4P8XTA1"/>
<dbReference type="Pfam" id="PF20330">
    <property type="entry name" value="DUF6625"/>
    <property type="match status" value="1"/>
</dbReference>
<dbReference type="InterPro" id="IPR046733">
    <property type="entry name" value="DUF6625"/>
</dbReference>
<protein>
    <submittedName>
        <fullName evidence="1">Uncharacterized protein</fullName>
    </submittedName>
</protein>
<evidence type="ECO:0000313" key="1">
    <source>
        <dbReference type="EMBL" id="QCT06171.1"/>
    </source>
</evidence>
<evidence type="ECO:0000313" key="2">
    <source>
        <dbReference type="Proteomes" id="UP000301475"/>
    </source>
</evidence>
<dbReference type="Proteomes" id="UP000301475">
    <property type="component" value="Chromosome"/>
</dbReference>
<dbReference type="EMBL" id="CP039381">
    <property type="protein sequence ID" value="QCT06171.1"/>
    <property type="molecule type" value="Genomic_DNA"/>
</dbReference>
<dbReference type="KEGG" id="ruj:E5Z56_01760"/>
<name>A0A4P8XTA1_9FIRM</name>
<organism evidence="1 2">
    <name type="scientific">Ruminococcus bovis</name>
    <dbReference type="NCBI Taxonomy" id="2564099"/>
    <lineage>
        <taxon>Bacteria</taxon>
        <taxon>Bacillati</taxon>
        <taxon>Bacillota</taxon>
        <taxon>Clostridia</taxon>
        <taxon>Eubacteriales</taxon>
        <taxon>Oscillospiraceae</taxon>
        <taxon>Ruminococcus</taxon>
    </lineage>
</organism>
<accession>A0A4P8XTA1</accession>
<sequence>MNKVALICCYYGKWPNYFDLWLKGAEYNSDYDFYFVTDLKIPNKPKNVHIINYTFSELREKIQSFFDFKIKLLRPYKLCDFRFVQANLFSELLTNYEFWGFFDIDTVLGKFNHFISPYILNSYDKIYEQGHLQIIRNNEKMNNLFKSDRIGKFDTYREAFTTRRVCHFDEAGIVACDKELGFRFYKHPQDMADIDSSSFRFKCFAVKNYNYPPSVIVWKDGILYIAFVVDNKVKYQEIDYAHFQKRRMENCVINIENGFIAIPNKFIDYQEITADFIIENSPINYNYKEYKKASRKMQFRKLFDGTVPHRIKLLFK</sequence>
<gene>
    <name evidence="1" type="ORF">E5Z56_01760</name>
</gene>
<reference evidence="1 2" key="1">
    <citation type="submission" date="2019-04" db="EMBL/GenBank/DDBJ databases">
        <authorList>
            <person name="Embree M."/>
            <person name="Gaffney J.R."/>
        </authorList>
    </citation>
    <scope>NUCLEOTIDE SEQUENCE [LARGE SCALE GENOMIC DNA]</scope>
    <source>
        <strain evidence="1 2">JE7A12</strain>
    </source>
</reference>
<dbReference type="RefSeq" id="WP_138156263.1">
    <property type="nucleotide sequence ID" value="NZ_CP039381.1"/>
</dbReference>